<dbReference type="AlphaFoldDB" id="A0A418XY08"/>
<evidence type="ECO:0000256" key="6">
    <source>
        <dbReference type="ARBA" id="ARBA00023008"/>
    </source>
</evidence>
<dbReference type="InterPro" id="IPR032694">
    <property type="entry name" value="CopC/D"/>
</dbReference>
<dbReference type="SUPFAM" id="SSF81296">
    <property type="entry name" value="E set domains"/>
    <property type="match status" value="1"/>
</dbReference>
<dbReference type="GO" id="GO:0006825">
    <property type="term" value="P:copper ion transport"/>
    <property type="evidence" value="ECO:0007669"/>
    <property type="project" value="InterPro"/>
</dbReference>
<evidence type="ECO:0000256" key="2">
    <source>
        <dbReference type="ARBA" id="ARBA00010509"/>
    </source>
</evidence>
<keyword evidence="6" id="KW-0186">Copper</keyword>
<dbReference type="NCBIfam" id="NF033814">
    <property type="entry name" value="copper_CopC"/>
    <property type="match status" value="1"/>
</dbReference>
<proteinExistence type="inferred from homology"/>
<dbReference type="GO" id="GO:0042597">
    <property type="term" value="C:periplasmic space"/>
    <property type="evidence" value="ECO:0007669"/>
    <property type="project" value="UniProtKB-SubCell"/>
</dbReference>
<dbReference type="InterPro" id="IPR007348">
    <property type="entry name" value="CopC_dom"/>
</dbReference>
<feature type="chain" id="PRO_5019041749" evidence="7">
    <location>
        <begin position="19"/>
        <end position="121"/>
    </location>
</feature>
<comment type="caution">
    <text evidence="9">The sequence shown here is derived from an EMBL/GenBank/DDBJ whole genome shotgun (WGS) entry which is preliminary data.</text>
</comment>
<name>A0A418XY08_9BURK</name>
<sequence length="121" mass="12222">MLSRLAAMGCILAATALASPLAAAHAALKASVPAADAVLDAAPKEIALTFNEKIETAFSSAAVKDAAGNAVATGKPRVDAANPAVMHIEVPALAAGAYKVEWVAVGRDGHRRTGAFKFSVK</sequence>
<dbReference type="PANTHER" id="PTHR34820">
    <property type="entry name" value="INNER MEMBRANE PROTEIN YEBZ"/>
    <property type="match status" value="1"/>
</dbReference>
<dbReference type="EMBL" id="QYUP01000093">
    <property type="protein sequence ID" value="RJG17883.1"/>
    <property type="molecule type" value="Genomic_DNA"/>
</dbReference>
<dbReference type="InterPro" id="IPR047685">
    <property type="entry name" value="CopC-like"/>
</dbReference>
<keyword evidence="4 7" id="KW-0732">Signal</keyword>
<evidence type="ECO:0000256" key="4">
    <source>
        <dbReference type="ARBA" id="ARBA00022729"/>
    </source>
</evidence>
<feature type="signal peptide" evidence="7">
    <location>
        <begin position="1"/>
        <end position="18"/>
    </location>
</feature>
<dbReference type="Pfam" id="PF04234">
    <property type="entry name" value="CopC"/>
    <property type="match status" value="1"/>
</dbReference>
<accession>A0A418XY08</accession>
<dbReference type="InterPro" id="IPR014755">
    <property type="entry name" value="Cu-Rt/internalin_Ig-like"/>
</dbReference>
<keyword evidence="5" id="KW-0574">Periplasm</keyword>
<evidence type="ECO:0000256" key="5">
    <source>
        <dbReference type="ARBA" id="ARBA00022764"/>
    </source>
</evidence>
<dbReference type="GO" id="GO:0005507">
    <property type="term" value="F:copper ion binding"/>
    <property type="evidence" value="ECO:0007669"/>
    <property type="project" value="InterPro"/>
</dbReference>
<dbReference type="GO" id="GO:0005886">
    <property type="term" value="C:plasma membrane"/>
    <property type="evidence" value="ECO:0007669"/>
    <property type="project" value="TreeGrafter"/>
</dbReference>
<dbReference type="PANTHER" id="PTHR34820:SF4">
    <property type="entry name" value="INNER MEMBRANE PROTEIN YEBZ"/>
    <property type="match status" value="1"/>
</dbReference>
<evidence type="ECO:0000313" key="10">
    <source>
        <dbReference type="Proteomes" id="UP000284006"/>
    </source>
</evidence>
<reference evidence="9 10" key="1">
    <citation type="submission" date="2018-09" db="EMBL/GenBank/DDBJ databases">
        <authorList>
            <person name="Zhu H."/>
        </authorList>
    </citation>
    <scope>NUCLEOTIDE SEQUENCE [LARGE SCALE GENOMIC DNA]</scope>
    <source>
        <strain evidence="9 10">K1S02-61</strain>
    </source>
</reference>
<evidence type="ECO:0000256" key="3">
    <source>
        <dbReference type="ARBA" id="ARBA00022723"/>
    </source>
</evidence>
<evidence type="ECO:0000256" key="1">
    <source>
        <dbReference type="ARBA" id="ARBA00004418"/>
    </source>
</evidence>
<dbReference type="Proteomes" id="UP000284006">
    <property type="component" value="Unassembled WGS sequence"/>
</dbReference>
<evidence type="ECO:0000313" key="9">
    <source>
        <dbReference type="EMBL" id="RJG17883.1"/>
    </source>
</evidence>
<dbReference type="OrthoDB" id="9796814at2"/>
<gene>
    <name evidence="9" type="ORF">D3872_09820</name>
</gene>
<feature type="domain" description="CopC" evidence="8">
    <location>
        <begin position="25"/>
        <end position="120"/>
    </location>
</feature>
<comment type="subcellular location">
    <subcellularLocation>
        <location evidence="1">Periplasm</location>
    </subcellularLocation>
</comment>
<keyword evidence="10" id="KW-1185">Reference proteome</keyword>
<dbReference type="InterPro" id="IPR014756">
    <property type="entry name" value="Ig_E-set"/>
</dbReference>
<keyword evidence="3" id="KW-0479">Metal-binding</keyword>
<dbReference type="Gene3D" id="2.60.40.1220">
    <property type="match status" value="1"/>
</dbReference>
<evidence type="ECO:0000259" key="8">
    <source>
        <dbReference type="Pfam" id="PF04234"/>
    </source>
</evidence>
<comment type="similarity">
    <text evidence="2">Belongs to the CopC family.</text>
</comment>
<dbReference type="GO" id="GO:0046688">
    <property type="term" value="P:response to copper ion"/>
    <property type="evidence" value="ECO:0007669"/>
    <property type="project" value="InterPro"/>
</dbReference>
<evidence type="ECO:0000256" key="7">
    <source>
        <dbReference type="SAM" id="SignalP"/>
    </source>
</evidence>
<protein>
    <submittedName>
        <fullName evidence="9">Copper resistance protein CopC</fullName>
    </submittedName>
</protein>
<organism evidence="9 10">
    <name type="scientific">Massilia cavernae</name>
    <dbReference type="NCBI Taxonomy" id="2320864"/>
    <lineage>
        <taxon>Bacteria</taxon>
        <taxon>Pseudomonadati</taxon>
        <taxon>Pseudomonadota</taxon>
        <taxon>Betaproteobacteria</taxon>
        <taxon>Burkholderiales</taxon>
        <taxon>Oxalobacteraceae</taxon>
        <taxon>Telluria group</taxon>
        <taxon>Massilia</taxon>
    </lineage>
</organism>